<dbReference type="AlphaFoldDB" id="A0A0F7SEF7"/>
<evidence type="ECO:0000256" key="1">
    <source>
        <dbReference type="ARBA" id="ARBA00023002"/>
    </source>
</evidence>
<dbReference type="InterPro" id="IPR036291">
    <property type="entry name" value="NAD(P)-bd_dom_sf"/>
</dbReference>
<dbReference type="InterPro" id="IPR002347">
    <property type="entry name" value="SDR_fam"/>
</dbReference>
<dbReference type="Gene3D" id="3.40.50.720">
    <property type="entry name" value="NAD(P)-binding Rossmann-like Domain"/>
    <property type="match status" value="1"/>
</dbReference>
<dbReference type="PANTHER" id="PTHR43157">
    <property type="entry name" value="PHOSPHATIDYLINOSITOL-GLYCAN BIOSYNTHESIS CLASS F PROTEIN-RELATED"/>
    <property type="match status" value="1"/>
</dbReference>
<keyword evidence="1" id="KW-0560">Oxidoreductase</keyword>
<dbReference type="SUPFAM" id="SSF51735">
    <property type="entry name" value="NAD(P)-binding Rossmann-fold domains"/>
    <property type="match status" value="1"/>
</dbReference>
<dbReference type="EMBL" id="LN483167">
    <property type="protein sequence ID" value="CDZ96711.1"/>
    <property type="molecule type" value="Genomic_DNA"/>
</dbReference>
<dbReference type="GO" id="GO:0016491">
    <property type="term" value="F:oxidoreductase activity"/>
    <property type="evidence" value="ECO:0007669"/>
    <property type="project" value="UniProtKB-KW"/>
</dbReference>
<name>A0A0F7SEF7_PHARH</name>
<sequence>MQSVLAPLIGPTVQIPPSLVGRTAIVTGGALGIGYEISRALAKAGARTIMINRKEEQGDSAIAKIKKESPDAVVEWVHCDLGNMKEVKSVFGNLERKEDRLDLLVLDAGININTYGLDSDGIERHMGVNWFGHFLAINTIYPLIRRTSKLPNVQPPRIVFESSELHRAAPGSMKFADMKEINDESITPLQLYGRTKAAMILGAKYGIVEKVIKPNGDNIWCSAVHPGTVITPGQDQWKDAYGTIVGGAIQYLGEAAGMNEEQGSYSAIWALTNPEVIEKGWNGYYFSGSSTPGKETAQCSDPEIGDNLWNLSHQIVREKLGPDGLTPWDKQ</sequence>
<protein>
    <submittedName>
        <fullName evidence="2">Short-chain dehydrogenase</fullName>
    </submittedName>
</protein>
<proteinExistence type="predicted"/>
<organism evidence="2">
    <name type="scientific">Phaffia rhodozyma</name>
    <name type="common">Yeast</name>
    <name type="synonym">Xanthophyllomyces dendrorhous</name>
    <dbReference type="NCBI Taxonomy" id="264483"/>
    <lineage>
        <taxon>Eukaryota</taxon>
        <taxon>Fungi</taxon>
        <taxon>Dikarya</taxon>
        <taxon>Basidiomycota</taxon>
        <taxon>Agaricomycotina</taxon>
        <taxon>Tremellomycetes</taxon>
        <taxon>Cystofilobasidiales</taxon>
        <taxon>Mrakiaceae</taxon>
        <taxon>Phaffia</taxon>
    </lineage>
</organism>
<reference evidence="2" key="1">
    <citation type="submission" date="2014-08" db="EMBL/GenBank/DDBJ databases">
        <authorList>
            <person name="Sharma Rahul"/>
            <person name="Thines Marco"/>
        </authorList>
    </citation>
    <scope>NUCLEOTIDE SEQUENCE</scope>
</reference>
<dbReference type="PRINTS" id="PR00081">
    <property type="entry name" value="GDHRDH"/>
</dbReference>
<dbReference type="PANTHER" id="PTHR43157:SF31">
    <property type="entry name" value="PHOSPHATIDYLINOSITOL-GLYCAN BIOSYNTHESIS CLASS F PROTEIN"/>
    <property type="match status" value="1"/>
</dbReference>
<accession>A0A0F7SEF7</accession>
<evidence type="ECO:0000313" key="2">
    <source>
        <dbReference type="EMBL" id="CDZ96711.1"/>
    </source>
</evidence>
<dbReference type="Pfam" id="PF00106">
    <property type="entry name" value="adh_short"/>
    <property type="match status" value="1"/>
</dbReference>